<evidence type="ECO:0000256" key="6">
    <source>
        <dbReference type="SAM" id="Phobius"/>
    </source>
</evidence>
<evidence type="ECO:0000256" key="3">
    <source>
        <dbReference type="ARBA" id="ARBA00022989"/>
    </source>
</evidence>
<keyword evidence="9" id="KW-1185">Reference proteome</keyword>
<evidence type="ECO:0000313" key="9">
    <source>
        <dbReference type="Proteomes" id="UP000694941"/>
    </source>
</evidence>
<dbReference type="SMART" id="SM00408">
    <property type="entry name" value="IGc2"/>
    <property type="match status" value="2"/>
</dbReference>
<dbReference type="InterPro" id="IPR036179">
    <property type="entry name" value="Ig-like_dom_sf"/>
</dbReference>
<dbReference type="Pfam" id="PF13927">
    <property type="entry name" value="Ig_3"/>
    <property type="match status" value="2"/>
</dbReference>
<dbReference type="InterPro" id="IPR003599">
    <property type="entry name" value="Ig_sub"/>
</dbReference>
<dbReference type="PROSITE" id="PS50853">
    <property type="entry name" value="FN3"/>
    <property type="match status" value="1"/>
</dbReference>
<proteinExistence type="predicted"/>
<feature type="domain" description="Ig-like" evidence="7">
    <location>
        <begin position="274"/>
        <end position="340"/>
    </location>
</feature>
<keyword evidence="4 6" id="KW-0472">Membrane</keyword>
<feature type="domain" description="Ig-like" evidence="7">
    <location>
        <begin position="453"/>
        <end position="533"/>
    </location>
</feature>
<feature type="domain" description="Ig-like" evidence="7">
    <location>
        <begin position="147"/>
        <end position="245"/>
    </location>
</feature>
<feature type="domain" description="Ig-like" evidence="7">
    <location>
        <begin position="351"/>
        <end position="443"/>
    </location>
</feature>
<dbReference type="SUPFAM" id="SSF48726">
    <property type="entry name" value="Immunoglobulin"/>
    <property type="match status" value="5"/>
</dbReference>
<sequence>MISMSIRFSSGTFVRSCMWSVGFICYFLLPAVPSHLVYQSVVGGFAELSCNFSPVYEDKVSLILWYKDNATKPIYILDARNGIRNEPKHLPSGTLSNRSYYNVSVSPSVLQLWDVREDDKGKFKCRVDYRHEPTEYFFVLLDVIVPPRETIILDKYGQRLKDLIGPYNEDASLLLICEADGGKPPPALTWWNRDNLLKANFTLTPQGFPRNELVLHQLRRDDLLISLTCKATNTNLTAPISSSVTVDLYLKPLDVRITSISKPLTANLQTEQVCETWGARPAPQVTWWKGTERLLAVTDAVSPDGNHTVSQVSFIPGVEDDGKNLTCRADNLLIPESAITDVRDLLVYYTPQVTMTLLSPLNEDGFVEGSEVEIDCSVEANPTEVDVQWLFSGFPISSDLKRGIIVSNYSLVIKDVQHYHKGQYQCVATNQEGEGWSEEKMLLVQYPPVCKDPKVHIIPVAHGSEVNILCEVDAEPEAHEFHWILNNTLGIESVKTAATNQTTGVISFSPLDPTDFGTLSCWAKNVVGQQKIPCKYRIFPGGLPEAPNDCKVINKTKGSLSVGCSPGFDGGLSQQFQVEVYTDTKERLITNISTSDAPFFFISSLPAETQFILVIYAINSLGRSSSVSLQASTLTGQTKPLNKDTDIGTIQLPYILGIVFGIVAVLIVITATNVFLKYFCAREEEEIRGMKGDEREEK</sequence>
<dbReference type="InterPro" id="IPR013106">
    <property type="entry name" value="Ig_V-set"/>
</dbReference>
<keyword evidence="5" id="KW-1015">Disulfide bond</keyword>
<dbReference type="PROSITE" id="PS50835">
    <property type="entry name" value="IG_LIKE"/>
    <property type="match status" value="5"/>
</dbReference>
<dbReference type="InterPro" id="IPR013783">
    <property type="entry name" value="Ig-like_fold"/>
</dbReference>
<accession>A0ABM1TGI7</accession>
<dbReference type="InterPro" id="IPR003961">
    <property type="entry name" value="FN3_dom"/>
</dbReference>
<keyword evidence="3 6" id="KW-1133">Transmembrane helix</keyword>
<name>A0ABM1TGI7_LIMPO</name>
<feature type="transmembrane region" description="Helical" evidence="6">
    <location>
        <begin position="652"/>
        <end position="676"/>
    </location>
</feature>
<dbReference type="Gene3D" id="2.60.40.10">
    <property type="entry name" value="Immunoglobulins"/>
    <property type="match status" value="6"/>
</dbReference>
<evidence type="ECO:0000313" key="10">
    <source>
        <dbReference type="RefSeq" id="XP_022254993.1"/>
    </source>
</evidence>
<keyword evidence="2 6" id="KW-0812">Transmembrane</keyword>
<dbReference type="Pfam" id="PF08205">
    <property type="entry name" value="C2-set_2"/>
    <property type="match status" value="1"/>
</dbReference>
<evidence type="ECO:0000259" key="7">
    <source>
        <dbReference type="PROSITE" id="PS50835"/>
    </source>
</evidence>
<dbReference type="SMART" id="SM00409">
    <property type="entry name" value="IG"/>
    <property type="match status" value="4"/>
</dbReference>
<feature type="domain" description="Fibronectin type-III" evidence="8">
    <location>
        <begin position="546"/>
        <end position="641"/>
    </location>
</feature>
<dbReference type="SUPFAM" id="SSF49265">
    <property type="entry name" value="Fibronectin type III"/>
    <property type="match status" value="1"/>
</dbReference>
<organism evidence="9 10">
    <name type="scientific">Limulus polyphemus</name>
    <name type="common">Atlantic horseshoe crab</name>
    <dbReference type="NCBI Taxonomy" id="6850"/>
    <lineage>
        <taxon>Eukaryota</taxon>
        <taxon>Metazoa</taxon>
        <taxon>Ecdysozoa</taxon>
        <taxon>Arthropoda</taxon>
        <taxon>Chelicerata</taxon>
        <taxon>Merostomata</taxon>
        <taxon>Xiphosura</taxon>
        <taxon>Limulidae</taxon>
        <taxon>Limulus</taxon>
    </lineage>
</organism>
<dbReference type="PANTHER" id="PTHR23278">
    <property type="entry name" value="SIDESTEP PROTEIN"/>
    <property type="match status" value="1"/>
</dbReference>
<evidence type="ECO:0000256" key="1">
    <source>
        <dbReference type="ARBA" id="ARBA00004167"/>
    </source>
</evidence>
<feature type="domain" description="Ig-like" evidence="7">
    <location>
        <begin position="33"/>
        <end position="127"/>
    </location>
</feature>
<evidence type="ECO:0000256" key="5">
    <source>
        <dbReference type="ARBA" id="ARBA00023157"/>
    </source>
</evidence>
<dbReference type="Pfam" id="PF07686">
    <property type="entry name" value="V-set"/>
    <property type="match status" value="1"/>
</dbReference>
<dbReference type="RefSeq" id="XP_022254993.1">
    <property type="nucleotide sequence ID" value="XM_022399285.1"/>
</dbReference>
<dbReference type="InterPro" id="IPR013162">
    <property type="entry name" value="CD80_C2-set"/>
</dbReference>
<gene>
    <name evidence="10" type="primary">LOC106470653</name>
</gene>
<dbReference type="InterPro" id="IPR003598">
    <property type="entry name" value="Ig_sub2"/>
</dbReference>
<comment type="subcellular location">
    <subcellularLocation>
        <location evidence="1">Membrane</location>
        <topology evidence="1">Single-pass membrane protein</topology>
    </subcellularLocation>
</comment>
<dbReference type="GeneID" id="106470653"/>
<dbReference type="InterPro" id="IPR007110">
    <property type="entry name" value="Ig-like_dom"/>
</dbReference>
<evidence type="ECO:0000256" key="2">
    <source>
        <dbReference type="ARBA" id="ARBA00022692"/>
    </source>
</evidence>
<reference evidence="10" key="1">
    <citation type="submission" date="2025-08" db="UniProtKB">
        <authorList>
            <consortium name="RefSeq"/>
        </authorList>
    </citation>
    <scope>IDENTIFICATION</scope>
    <source>
        <tissue evidence="10">Muscle</tissue>
    </source>
</reference>
<protein>
    <submittedName>
        <fullName evidence="10">Hemicentin-1-like</fullName>
    </submittedName>
</protein>
<evidence type="ECO:0000259" key="8">
    <source>
        <dbReference type="PROSITE" id="PS50853"/>
    </source>
</evidence>
<evidence type="ECO:0000256" key="4">
    <source>
        <dbReference type="ARBA" id="ARBA00023136"/>
    </source>
</evidence>
<dbReference type="PANTHER" id="PTHR23278:SF19">
    <property type="entry name" value="OBSCURIN"/>
    <property type="match status" value="1"/>
</dbReference>
<dbReference type="InterPro" id="IPR036116">
    <property type="entry name" value="FN3_sf"/>
</dbReference>
<dbReference type="Proteomes" id="UP000694941">
    <property type="component" value="Unplaced"/>
</dbReference>